<feature type="transmembrane region" description="Helical" evidence="6">
    <location>
        <begin position="61"/>
        <end position="80"/>
    </location>
</feature>
<evidence type="ECO:0000259" key="7">
    <source>
        <dbReference type="PROSITE" id="PS50850"/>
    </source>
</evidence>
<evidence type="ECO:0000313" key="9">
    <source>
        <dbReference type="Proteomes" id="UP001501757"/>
    </source>
</evidence>
<keyword evidence="2" id="KW-1003">Cell membrane</keyword>
<dbReference type="Pfam" id="PF07690">
    <property type="entry name" value="MFS_1"/>
    <property type="match status" value="1"/>
</dbReference>
<evidence type="ECO:0000256" key="5">
    <source>
        <dbReference type="ARBA" id="ARBA00023136"/>
    </source>
</evidence>
<dbReference type="PROSITE" id="PS50850">
    <property type="entry name" value="MFS"/>
    <property type="match status" value="1"/>
</dbReference>
<proteinExistence type="predicted"/>
<gene>
    <name evidence="8" type="ORF">GCM10009092_43270</name>
</gene>
<organism evidence="8 9">
    <name type="scientific">Bowmanella denitrificans</name>
    <dbReference type="NCBI Taxonomy" id="366582"/>
    <lineage>
        <taxon>Bacteria</taxon>
        <taxon>Pseudomonadati</taxon>
        <taxon>Pseudomonadota</taxon>
        <taxon>Gammaproteobacteria</taxon>
        <taxon>Alteromonadales</taxon>
        <taxon>Alteromonadaceae</taxon>
        <taxon>Bowmanella</taxon>
    </lineage>
</organism>
<protein>
    <recommendedName>
        <fullName evidence="7">Major facilitator superfamily (MFS) profile domain-containing protein</fullName>
    </recommendedName>
</protein>
<feature type="transmembrane region" description="Helical" evidence="6">
    <location>
        <begin position="36"/>
        <end position="55"/>
    </location>
</feature>
<dbReference type="InterPro" id="IPR036259">
    <property type="entry name" value="MFS_trans_sf"/>
</dbReference>
<evidence type="ECO:0000256" key="4">
    <source>
        <dbReference type="ARBA" id="ARBA00022989"/>
    </source>
</evidence>
<dbReference type="Gene3D" id="1.20.1250.20">
    <property type="entry name" value="MFS general substrate transporter like domains"/>
    <property type="match status" value="1"/>
</dbReference>
<comment type="subcellular location">
    <subcellularLocation>
        <location evidence="1">Cell membrane</location>
        <topology evidence="1">Multi-pass membrane protein</topology>
    </subcellularLocation>
</comment>
<feature type="transmembrane region" description="Helical" evidence="6">
    <location>
        <begin position="223"/>
        <end position="248"/>
    </location>
</feature>
<comment type="caution">
    <text evidence="8">The sequence shown here is derived from an EMBL/GenBank/DDBJ whole genome shotgun (WGS) entry which is preliminary data.</text>
</comment>
<feature type="domain" description="Major facilitator superfamily (MFS) profile" evidence="7">
    <location>
        <begin position="1"/>
        <end position="282"/>
    </location>
</feature>
<evidence type="ECO:0000256" key="1">
    <source>
        <dbReference type="ARBA" id="ARBA00004651"/>
    </source>
</evidence>
<evidence type="ECO:0000256" key="3">
    <source>
        <dbReference type="ARBA" id="ARBA00022692"/>
    </source>
</evidence>
<feature type="transmembrane region" description="Helical" evidence="6">
    <location>
        <begin position="254"/>
        <end position="276"/>
    </location>
</feature>
<sequence length="286" mass="30072">MIQGTVLTAYISIASSYAAFHAASGQQGRAVGQINLGVVVSLVVIIPLGLSLSPWLGWQNILLLLAVLCFVLVPITRHAIPIRHRVTMHTTISDALLKPHFILHLLLSLLVFTSMFVSYSYISPWLLQLAGITTNRIGVALFIFALAGLAGNEFASRLVEKKPLQTTVYITLLLGLVLLLLSQYAAPSAPAFLLFVFWGVAHMAAFVACQVRVTAAAPDAPALAAALNISVCNLGIALGSFVGAKIIANYGLAALGPGSAATGLIALLLSAILACVQYQSSRATSL</sequence>
<dbReference type="InterPro" id="IPR011701">
    <property type="entry name" value="MFS"/>
</dbReference>
<keyword evidence="4 6" id="KW-1133">Transmembrane helix</keyword>
<evidence type="ECO:0000256" key="2">
    <source>
        <dbReference type="ARBA" id="ARBA00022475"/>
    </source>
</evidence>
<dbReference type="Proteomes" id="UP001501757">
    <property type="component" value="Unassembled WGS sequence"/>
</dbReference>
<reference evidence="8 9" key="1">
    <citation type="journal article" date="2019" name="Int. J. Syst. Evol. Microbiol.">
        <title>The Global Catalogue of Microorganisms (GCM) 10K type strain sequencing project: providing services to taxonomists for standard genome sequencing and annotation.</title>
        <authorList>
            <consortium name="The Broad Institute Genomics Platform"/>
            <consortium name="The Broad Institute Genome Sequencing Center for Infectious Disease"/>
            <person name="Wu L."/>
            <person name="Ma J."/>
        </authorList>
    </citation>
    <scope>NUCLEOTIDE SEQUENCE [LARGE SCALE GENOMIC DNA]</scope>
    <source>
        <strain evidence="8 9">JCM 13378</strain>
    </source>
</reference>
<feature type="transmembrane region" description="Helical" evidence="6">
    <location>
        <begin position="192"/>
        <end position="211"/>
    </location>
</feature>
<dbReference type="PANTHER" id="PTHR43124:SF10">
    <property type="entry name" value="PURINE EFFLUX PUMP PBUE"/>
    <property type="match status" value="1"/>
</dbReference>
<dbReference type="InterPro" id="IPR050189">
    <property type="entry name" value="MFS_Efflux_Transporters"/>
</dbReference>
<evidence type="ECO:0000313" key="8">
    <source>
        <dbReference type="EMBL" id="GAA0374394.1"/>
    </source>
</evidence>
<name>A0ABN0XWT2_9ALTE</name>
<dbReference type="SUPFAM" id="SSF103473">
    <property type="entry name" value="MFS general substrate transporter"/>
    <property type="match status" value="1"/>
</dbReference>
<feature type="transmembrane region" description="Helical" evidence="6">
    <location>
        <begin position="101"/>
        <end position="122"/>
    </location>
</feature>
<accession>A0ABN0XWT2</accession>
<dbReference type="InterPro" id="IPR020846">
    <property type="entry name" value="MFS_dom"/>
</dbReference>
<keyword evidence="5 6" id="KW-0472">Membrane</keyword>
<keyword evidence="9" id="KW-1185">Reference proteome</keyword>
<dbReference type="EMBL" id="BAAAEI010000031">
    <property type="protein sequence ID" value="GAA0374394.1"/>
    <property type="molecule type" value="Genomic_DNA"/>
</dbReference>
<dbReference type="PANTHER" id="PTHR43124">
    <property type="entry name" value="PURINE EFFLUX PUMP PBUE"/>
    <property type="match status" value="1"/>
</dbReference>
<keyword evidence="3 6" id="KW-0812">Transmembrane</keyword>
<evidence type="ECO:0000256" key="6">
    <source>
        <dbReference type="SAM" id="Phobius"/>
    </source>
</evidence>
<feature type="transmembrane region" description="Helical" evidence="6">
    <location>
        <begin position="137"/>
        <end position="155"/>
    </location>
</feature>
<feature type="transmembrane region" description="Helical" evidence="6">
    <location>
        <begin position="167"/>
        <end position="186"/>
    </location>
</feature>